<keyword evidence="1" id="KW-0812">Transmembrane</keyword>
<name>A0A136JBY3_9PEZI</name>
<dbReference type="AlphaFoldDB" id="A0A136JBY3"/>
<dbReference type="InParanoid" id="A0A136JBY3"/>
<evidence type="ECO:0000256" key="1">
    <source>
        <dbReference type="SAM" id="Phobius"/>
    </source>
</evidence>
<keyword evidence="1" id="KW-1133">Transmembrane helix</keyword>
<reference evidence="3" key="1">
    <citation type="submission" date="2016-02" db="EMBL/GenBank/DDBJ databases">
        <title>Draft genome sequence of Microdochium bolleyi, a fungal endophyte of beachgrass.</title>
        <authorList>
            <consortium name="DOE Joint Genome Institute"/>
            <person name="David A.S."/>
            <person name="May G."/>
            <person name="Haridas S."/>
            <person name="Lim J."/>
            <person name="Wang M."/>
            <person name="Labutti K."/>
            <person name="Lipzen A."/>
            <person name="Barry K."/>
            <person name="Grigoriev I.V."/>
        </authorList>
    </citation>
    <scope>NUCLEOTIDE SEQUENCE [LARGE SCALE GENOMIC DNA]</scope>
    <source>
        <strain evidence="3">J235TASD1</strain>
    </source>
</reference>
<feature type="transmembrane region" description="Helical" evidence="1">
    <location>
        <begin position="109"/>
        <end position="129"/>
    </location>
</feature>
<dbReference type="Proteomes" id="UP000070501">
    <property type="component" value="Unassembled WGS sequence"/>
</dbReference>
<evidence type="ECO:0000313" key="3">
    <source>
        <dbReference type="Proteomes" id="UP000070501"/>
    </source>
</evidence>
<organism evidence="2 3">
    <name type="scientific">Microdochium bolleyi</name>
    <dbReference type="NCBI Taxonomy" id="196109"/>
    <lineage>
        <taxon>Eukaryota</taxon>
        <taxon>Fungi</taxon>
        <taxon>Dikarya</taxon>
        <taxon>Ascomycota</taxon>
        <taxon>Pezizomycotina</taxon>
        <taxon>Sordariomycetes</taxon>
        <taxon>Xylariomycetidae</taxon>
        <taxon>Xylariales</taxon>
        <taxon>Microdochiaceae</taxon>
        <taxon>Microdochium</taxon>
    </lineage>
</organism>
<sequence length="165" mass="19048">MQKQPDCQPMWEQTLRMEINHRGAGTAQVHVRLNRLNRRAVEPVNSVGLLWRGAPRRNCSSDTRHLVHIRGYGYTIHSAHLWESFVTDSGHTHYLACAHFYQSSRNLRLSCLCILLIDCCLFSTFLHILPATISLIDCFCPPSAYCSQLIWISHMHCWRRFGNLG</sequence>
<keyword evidence="3" id="KW-1185">Reference proteome</keyword>
<gene>
    <name evidence="2" type="ORF">Micbo1qcDRAFT_45489</name>
</gene>
<dbReference type="EMBL" id="KQ964247">
    <property type="protein sequence ID" value="KXJ94660.1"/>
    <property type="molecule type" value="Genomic_DNA"/>
</dbReference>
<accession>A0A136JBY3</accession>
<evidence type="ECO:0000313" key="2">
    <source>
        <dbReference type="EMBL" id="KXJ94660.1"/>
    </source>
</evidence>
<protein>
    <submittedName>
        <fullName evidence="2">Uncharacterized protein</fullName>
    </submittedName>
</protein>
<proteinExistence type="predicted"/>
<keyword evidence="1" id="KW-0472">Membrane</keyword>